<evidence type="ECO:0000313" key="3">
    <source>
        <dbReference type="Proteomes" id="UP000590740"/>
    </source>
</evidence>
<dbReference type="Gene3D" id="2.60.120.560">
    <property type="entry name" value="Exo-inulinase, domain 1"/>
    <property type="match status" value="1"/>
</dbReference>
<evidence type="ECO:0008006" key="4">
    <source>
        <dbReference type="Google" id="ProtNLM"/>
    </source>
</evidence>
<protein>
    <recommendedName>
        <fullName evidence="4">3-keto-disaccharide hydrolase domain-containing protein</fullName>
    </recommendedName>
</protein>
<dbReference type="Proteomes" id="UP000590740">
    <property type="component" value="Unassembled WGS sequence"/>
</dbReference>
<accession>A0A7W7YEU0</accession>
<comment type="caution">
    <text evidence="2">The sequence shown here is derived from an EMBL/GenBank/DDBJ whole genome shotgun (WGS) entry which is preliminary data.</text>
</comment>
<feature type="chain" id="PRO_5030887982" description="3-keto-disaccharide hydrolase domain-containing protein" evidence="1">
    <location>
        <begin position="22"/>
        <end position="201"/>
    </location>
</feature>
<dbReference type="RefSeq" id="WP_184343133.1">
    <property type="nucleotide sequence ID" value="NZ_JACHIG010000012.1"/>
</dbReference>
<keyword evidence="1" id="KW-0732">Signal</keyword>
<reference evidence="2 3" key="1">
    <citation type="submission" date="2020-08" db="EMBL/GenBank/DDBJ databases">
        <title>Genomic Encyclopedia of Type Strains, Phase IV (KMG-IV): sequencing the most valuable type-strain genomes for metagenomic binning, comparative biology and taxonomic classification.</title>
        <authorList>
            <person name="Goeker M."/>
        </authorList>
    </citation>
    <scope>NUCLEOTIDE SEQUENCE [LARGE SCALE GENOMIC DNA]</scope>
    <source>
        <strain evidence="2 3">DSM 12252</strain>
    </source>
</reference>
<evidence type="ECO:0000256" key="1">
    <source>
        <dbReference type="SAM" id="SignalP"/>
    </source>
</evidence>
<organism evidence="2 3">
    <name type="scientific">Prosthecobacter vanneervenii</name>
    <dbReference type="NCBI Taxonomy" id="48466"/>
    <lineage>
        <taxon>Bacteria</taxon>
        <taxon>Pseudomonadati</taxon>
        <taxon>Verrucomicrobiota</taxon>
        <taxon>Verrucomicrobiia</taxon>
        <taxon>Verrucomicrobiales</taxon>
        <taxon>Verrucomicrobiaceae</taxon>
        <taxon>Prosthecobacter</taxon>
    </lineage>
</organism>
<proteinExistence type="predicted"/>
<feature type="signal peptide" evidence="1">
    <location>
        <begin position="1"/>
        <end position="21"/>
    </location>
</feature>
<dbReference type="EMBL" id="JACHIG010000012">
    <property type="protein sequence ID" value="MBB5034891.1"/>
    <property type="molecule type" value="Genomic_DNA"/>
</dbReference>
<sequence length="201" mass="21845">MNLRHLFAVSLGLLVSSAALSEDAKPLLHDHTLPVLATPDFKGPLEARFSIAKGKWTPQDGVLSVLDLPEQKHIPVLHHKVGLASATIEVEFLIEGPGSFLVGCDSDKHVGRVVVNATSLSIAEDSVKPSHTIAKLPMTVKPNEWHKLRVEWQGDQMAANLDGQELKAQHAFLATPKRQSWLAAGKSVKVRNLKISGETKP</sequence>
<gene>
    <name evidence="2" type="ORF">HNQ65_004499</name>
</gene>
<name>A0A7W7YEU0_9BACT</name>
<dbReference type="AlphaFoldDB" id="A0A7W7YEU0"/>
<evidence type="ECO:0000313" key="2">
    <source>
        <dbReference type="EMBL" id="MBB5034891.1"/>
    </source>
</evidence>
<keyword evidence="3" id="KW-1185">Reference proteome</keyword>